<reference evidence="4 5" key="1">
    <citation type="submission" date="2020-07" db="EMBL/GenBank/DDBJ databases">
        <title>Whole genome sequence of Sphingobium yanoikuyae A3.</title>
        <authorList>
            <person name="Han S.-S."/>
        </authorList>
    </citation>
    <scope>NUCLEOTIDE SEQUENCE [LARGE SCALE GENOMIC DNA]</scope>
    <source>
        <strain evidence="4 5">A3</strain>
    </source>
</reference>
<dbReference type="GO" id="GO:0015074">
    <property type="term" value="P:DNA integration"/>
    <property type="evidence" value="ECO:0007669"/>
    <property type="project" value="UniProtKB-KW"/>
</dbReference>
<sequence>MGNMDLSRIGRREALKPKIGDEPHWQRLRAGCYLGFRPSKKGGKGTWFARVYDPEVGKYVRKALGEYGSLTGNDVFSQARRDAETWSDQVESGGIVAEQIKTVSDACRAYLKEKPGLIAAGVFRRHVFDDPIGKQKLERLRRRHLREWRQRLENAPALLSRNKGGITRTKPRSVATINRDIVPLRAALGRILSPGTPNTDAAWQEALKPTKGADKRRDLYLDRTERRRLLDAASEDILPWMEALCLLPLRPGALAALKVKDFDERIKTLTIGKDKSGQPRQIAIPDNIVRIISEQVKGMPRKATIFRRADGRAWNKDSWNKPVKEAVIKAGLPAEVTAYTLRHCVITDLVNGGLPILTVAQISDTSVAMIEAHYGHLVAHAATEALARLAL</sequence>
<accession>A0A9X7UDZ4</accession>
<feature type="domain" description="Tyr recombinase" evidence="3">
    <location>
        <begin position="216"/>
        <end position="391"/>
    </location>
</feature>
<evidence type="ECO:0000313" key="4">
    <source>
        <dbReference type="EMBL" id="QNG48598.1"/>
    </source>
</evidence>
<proteinExistence type="predicted"/>
<dbReference type="PROSITE" id="PS51898">
    <property type="entry name" value="TYR_RECOMBINASE"/>
    <property type="match status" value="1"/>
</dbReference>
<dbReference type="PANTHER" id="PTHR30349:SF88">
    <property type="entry name" value="BLL1584 PROTEIN"/>
    <property type="match status" value="1"/>
</dbReference>
<evidence type="ECO:0000256" key="1">
    <source>
        <dbReference type="ARBA" id="ARBA00022908"/>
    </source>
</evidence>
<dbReference type="PANTHER" id="PTHR30349">
    <property type="entry name" value="PHAGE INTEGRASE-RELATED"/>
    <property type="match status" value="1"/>
</dbReference>
<dbReference type="AlphaFoldDB" id="A0A9X7UDZ4"/>
<dbReference type="GO" id="GO:0006310">
    <property type="term" value="P:DNA recombination"/>
    <property type="evidence" value="ECO:0007669"/>
    <property type="project" value="UniProtKB-KW"/>
</dbReference>
<keyword evidence="1" id="KW-0229">DNA integration</keyword>
<evidence type="ECO:0000256" key="2">
    <source>
        <dbReference type="ARBA" id="ARBA00023172"/>
    </source>
</evidence>
<dbReference type="SUPFAM" id="SSF56349">
    <property type="entry name" value="DNA breaking-rejoining enzymes"/>
    <property type="match status" value="1"/>
</dbReference>
<dbReference type="EMBL" id="CP060122">
    <property type="protein sequence ID" value="QNG48598.1"/>
    <property type="molecule type" value="Genomic_DNA"/>
</dbReference>
<organism evidence="4 5">
    <name type="scientific">Sphingobium yanoikuyae</name>
    <name type="common">Sphingomonas yanoikuyae</name>
    <dbReference type="NCBI Taxonomy" id="13690"/>
    <lineage>
        <taxon>Bacteria</taxon>
        <taxon>Pseudomonadati</taxon>
        <taxon>Pseudomonadota</taxon>
        <taxon>Alphaproteobacteria</taxon>
        <taxon>Sphingomonadales</taxon>
        <taxon>Sphingomonadaceae</taxon>
        <taxon>Sphingobium</taxon>
    </lineage>
</organism>
<dbReference type="InterPro" id="IPR050090">
    <property type="entry name" value="Tyrosine_recombinase_XerCD"/>
</dbReference>
<dbReference type="Pfam" id="PF00589">
    <property type="entry name" value="Phage_integrase"/>
    <property type="match status" value="1"/>
</dbReference>
<dbReference type="GO" id="GO:0003677">
    <property type="term" value="F:DNA binding"/>
    <property type="evidence" value="ECO:0007669"/>
    <property type="project" value="InterPro"/>
</dbReference>
<dbReference type="Gene3D" id="1.10.443.10">
    <property type="entry name" value="Intergrase catalytic core"/>
    <property type="match status" value="1"/>
</dbReference>
<gene>
    <name evidence="4" type="ORF">H3V42_14405</name>
</gene>
<keyword evidence="2" id="KW-0233">DNA recombination</keyword>
<evidence type="ECO:0000259" key="3">
    <source>
        <dbReference type="PROSITE" id="PS51898"/>
    </source>
</evidence>
<dbReference type="InterPro" id="IPR011010">
    <property type="entry name" value="DNA_brk_join_enz"/>
</dbReference>
<dbReference type="InterPro" id="IPR002104">
    <property type="entry name" value="Integrase_catalytic"/>
</dbReference>
<protein>
    <submittedName>
        <fullName evidence="4">Tyrosine-type recombinase/integrase</fullName>
    </submittedName>
</protein>
<evidence type="ECO:0000313" key="5">
    <source>
        <dbReference type="Proteomes" id="UP000515377"/>
    </source>
</evidence>
<name>A0A9X7UDZ4_SPHYA</name>
<dbReference type="Proteomes" id="UP000515377">
    <property type="component" value="Chromosome"/>
</dbReference>
<dbReference type="InterPro" id="IPR013762">
    <property type="entry name" value="Integrase-like_cat_sf"/>
</dbReference>